<evidence type="ECO:0000313" key="3">
    <source>
        <dbReference type="EMBL" id="CAB0006248.1"/>
    </source>
</evidence>
<feature type="region of interest" description="Disordered" evidence="1">
    <location>
        <begin position="67"/>
        <end position="89"/>
    </location>
</feature>
<keyword evidence="4" id="KW-1185">Reference proteome</keyword>
<organism evidence="3 4">
    <name type="scientific">Nesidiocoris tenuis</name>
    <dbReference type="NCBI Taxonomy" id="355587"/>
    <lineage>
        <taxon>Eukaryota</taxon>
        <taxon>Metazoa</taxon>
        <taxon>Ecdysozoa</taxon>
        <taxon>Arthropoda</taxon>
        <taxon>Hexapoda</taxon>
        <taxon>Insecta</taxon>
        <taxon>Pterygota</taxon>
        <taxon>Neoptera</taxon>
        <taxon>Paraneoptera</taxon>
        <taxon>Hemiptera</taxon>
        <taxon>Heteroptera</taxon>
        <taxon>Panheteroptera</taxon>
        <taxon>Cimicomorpha</taxon>
        <taxon>Miridae</taxon>
        <taxon>Dicyphina</taxon>
        <taxon>Nesidiocoris</taxon>
    </lineage>
</organism>
<evidence type="ECO:0000259" key="2">
    <source>
        <dbReference type="SMART" id="SM00832"/>
    </source>
</evidence>
<proteinExistence type="predicted"/>
<name>A0A6H5GTY5_9HEMI</name>
<dbReference type="EMBL" id="CADCXU010017485">
    <property type="protein sequence ID" value="CAB0006248.1"/>
    <property type="molecule type" value="Genomic_DNA"/>
</dbReference>
<dbReference type="OrthoDB" id="6262482at2759"/>
<reference evidence="3 4" key="1">
    <citation type="submission" date="2020-02" db="EMBL/GenBank/DDBJ databases">
        <authorList>
            <person name="Ferguson B K."/>
        </authorList>
    </citation>
    <scope>NUCLEOTIDE SEQUENCE [LARGE SCALE GENOMIC DNA]</scope>
</reference>
<dbReference type="Pfam" id="PF08742">
    <property type="entry name" value="C8"/>
    <property type="match status" value="1"/>
</dbReference>
<dbReference type="SMART" id="SM00832">
    <property type="entry name" value="C8"/>
    <property type="match status" value="1"/>
</dbReference>
<evidence type="ECO:0000256" key="1">
    <source>
        <dbReference type="SAM" id="MobiDB-lite"/>
    </source>
</evidence>
<accession>A0A6H5GTY5</accession>
<dbReference type="AlphaFoldDB" id="A0A6H5GTY5"/>
<protein>
    <recommendedName>
        <fullName evidence="2">VWF/SSPO/Zonadhesin-like cysteine-rich domain-containing protein</fullName>
    </recommendedName>
</protein>
<sequence>MADVEIHIAPTVRRISPSDINSDQLVGRPLVCFQRWNIYGRASLLRMVLSMRVLGGQGCVEGGRVETDKAFPSASPSEGELRTSGGPSSSIVAEMSSKTVVFLFLLYGCDVGFAIVNQGQMPMGQMPMDDEMGQMPMGQEPMGDGQMFEMGQVPVELAGERGRQQDAHQFWGQKPVELESFGGQEPMGQEPMGQEPMGQEPMGQEIESEVLHRPFDGTNEFEFGMLRSKPSVFPAARMAAPAYRRISVPALPISTGRTVNTRGSHVVVHRPFRIIQGERVQTTASACDVRSLSFNGNYKCNSNSNKESLECVLRCPDGMKMAGKSAAASTESSVHVCSYANGTFYPPVAPRCVFASEKLKIFDGQKFYSAPQKFAFEKVEMGPKSMIFSTDSKLKIQWDLQLINPEEFLETCKWDYCACEIGGLLDHDCGCKSIEMYVKECRDHGVEVSDWRSPSFCRK</sequence>
<feature type="domain" description="VWF/SSPO/Zonadhesin-like cysteine-rich" evidence="2">
    <location>
        <begin position="384"/>
        <end position="458"/>
    </location>
</feature>
<gene>
    <name evidence="3" type="ORF">NTEN_LOCUS11725</name>
</gene>
<dbReference type="InterPro" id="IPR014853">
    <property type="entry name" value="VWF/SSPO/ZAN-like_Cys-rich_dom"/>
</dbReference>
<evidence type="ECO:0000313" key="4">
    <source>
        <dbReference type="Proteomes" id="UP000479000"/>
    </source>
</evidence>
<dbReference type="Proteomes" id="UP000479000">
    <property type="component" value="Unassembled WGS sequence"/>
</dbReference>